<sequence length="56" mass="6592">MVIRMIIDPHRMQGINLVLPIIRTPYLQFKYSIVSINKLYVESVKIGSKYQKAKQK</sequence>
<dbReference type="EMBL" id="BSKO01000002">
    <property type="protein sequence ID" value="GLO68424.1"/>
    <property type="molecule type" value="Genomic_DNA"/>
</dbReference>
<evidence type="ECO:0000313" key="1">
    <source>
        <dbReference type="EMBL" id="GLO68424.1"/>
    </source>
</evidence>
<gene>
    <name evidence="1" type="ORF">MACH08_42080</name>
</gene>
<keyword evidence="2" id="KW-1185">Reference proteome</keyword>
<organism evidence="1 2">
    <name type="scientific">Oceanobacillus kimchii</name>
    <dbReference type="NCBI Taxonomy" id="746691"/>
    <lineage>
        <taxon>Bacteria</taxon>
        <taxon>Bacillati</taxon>
        <taxon>Bacillota</taxon>
        <taxon>Bacilli</taxon>
        <taxon>Bacillales</taxon>
        <taxon>Bacillaceae</taxon>
        <taxon>Oceanobacillus</taxon>
    </lineage>
</organism>
<reference evidence="1 2" key="1">
    <citation type="submission" date="2023-02" db="EMBL/GenBank/DDBJ databases">
        <title>Oceanobacillus kimchii IFOP_LL358 isolated form Alexandrium catenella lab strain.</title>
        <authorList>
            <person name="Gajardo G."/>
            <person name="Ueki S."/>
            <person name="Maruyama F."/>
        </authorList>
    </citation>
    <scope>NUCLEOTIDE SEQUENCE [LARGE SCALE GENOMIC DNA]</scope>
    <source>
        <strain evidence="1 2">IFOP_LL358</strain>
    </source>
</reference>
<evidence type="ECO:0000313" key="2">
    <source>
        <dbReference type="Proteomes" id="UP001275436"/>
    </source>
</evidence>
<accession>A0ABQ5TNN9</accession>
<dbReference type="Proteomes" id="UP001275436">
    <property type="component" value="Unassembled WGS sequence"/>
</dbReference>
<comment type="caution">
    <text evidence="1">The sequence shown here is derived from an EMBL/GenBank/DDBJ whole genome shotgun (WGS) entry which is preliminary data.</text>
</comment>
<name>A0ABQ5TNN9_9BACI</name>
<protein>
    <submittedName>
        <fullName evidence="1">Uncharacterized protein</fullName>
    </submittedName>
</protein>
<proteinExistence type="predicted"/>